<organism evidence="1 2">
    <name type="scientific">Vibrio navarrensis</name>
    <dbReference type="NCBI Taxonomy" id="29495"/>
    <lineage>
        <taxon>Bacteria</taxon>
        <taxon>Pseudomonadati</taxon>
        <taxon>Pseudomonadota</taxon>
        <taxon>Gammaproteobacteria</taxon>
        <taxon>Vibrionales</taxon>
        <taxon>Vibrionaceae</taxon>
        <taxon>Vibrio</taxon>
    </lineage>
</organism>
<sequence>MPKSKQKPLNHIAKMIVEVYEEAGLDQPYINGKKHDMRDHENKFETLASAINLDAGNRKRLAEKLGISSLHLDVTVRVLNHHC</sequence>
<comment type="caution">
    <text evidence="1">The sequence shown here is derived from an EMBL/GenBank/DDBJ whole genome shotgun (WGS) entry which is preliminary data.</text>
</comment>
<dbReference type="EMBL" id="ABNSCA010000005">
    <property type="protein sequence ID" value="ELN6933085.1"/>
    <property type="molecule type" value="Genomic_DNA"/>
</dbReference>
<accession>A0AAI9CUV2</accession>
<evidence type="ECO:0000313" key="1">
    <source>
        <dbReference type="EMBL" id="ELN6933085.1"/>
    </source>
</evidence>
<reference evidence="1" key="1">
    <citation type="submission" date="2023-10" db="EMBL/GenBank/DDBJ databases">
        <authorList>
            <consortium name="PulseNet: The National Subtyping Network for Foodborne Disease Surveillance"/>
        </authorList>
    </citation>
    <scope>NUCLEOTIDE SEQUENCE</scope>
    <source>
        <strain evidence="1">PNUSAV004886</strain>
    </source>
</reference>
<name>A0AAI9CUV2_9VIBR</name>
<evidence type="ECO:0000313" key="2">
    <source>
        <dbReference type="Proteomes" id="UP001253463"/>
    </source>
</evidence>
<proteinExistence type="predicted"/>
<gene>
    <name evidence="1" type="ORF">RZY48_002503</name>
</gene>
<dbReference type="AlphaFoldDB" id="A0AAI9CUV2"/>
<protein>
    <submittedName>
        <fullName evidence="1">Uncharacterized protein</fullName>
    </submittedName>
</protein>
<dbReference type="Proteomes" id="UP001253463">
    <property type="component" value="Unassembled WGS sequence"/>
</dbReference>